<organism evidence="1 2">
    <name type="scientific">Wenzhouxiangella marina</name>
    <dbReference type="NCBI Taxonomy" id="1579979"/>
    <lineage>
        <taxon>Bacteria</taxon>
        <taxon>Pseudomonadati</taxon>
        <taxon>Pseudomonadota</taxon>
        <taxon>Gammaproteobacteria</taxon>
        <taxon>Chromatiales</taxon>
        <taxon>Wenzhouxiangellaceae</taxon>
        <taxon>Wenzhouxiangella</taxon>
    </lineage>
</organism>
<dbReference type="Gene3D" id="1.25.40.10">
    <property type="entry name" value="Tetratricopeptide repeat domain"/>
    <property type="match status" value="1"/>
</dbReference>
<dbReference type="InterPro" id="IPR019734">
    <property type="entry name" value="TPR_rpt"/>
</dbReference>
<dbReference type="GO" id="GO:0008476">
    <property type="term" value="F:protein-tyrosine sulfotransferase activity"/>
    <property type="evidence" value="ECO:0007669"/>
    <property type="project" value="InterPro"/>
</dbReference>
<dbReference type="Pfam" id="PF13432">
    <property type="entry name" value="TPR_16"/>
    <property type="match status" value="1"/>
</dbReference>
<dbReference type="AlphaFoldDB" id="A0A0K0XS96"/>
<keyword evidence="2" id="KW-1185">Reference proteome</keyword>
<evidence type="ECO:0000313" key="1">
    <source>
        <dbReference type="EMBL" id="AKS40558.1"/>
    </source>
</evidence>
<dbReference type="SMART" id="SM00028">
    <property type="entry name" value="TPR"/>
    <property type="match status" value="4"/>
</dbReference>
<reference evidence="1 2" key="1">
    <citation type="submission" date="2015-07" db="EMBL/GenBank/DDBJ databases">
        <authorList>
            <person name="Noorani M."/>
        </authorList>
    </citation>
    <scope>NUCLEOTIDE SEQUENCE [LARGE SCALE GENOMIC DNA]</scope>
    <source>
        <strain evidence="1 2">KCTC 42284</strain>
    </source>
</reference>
<dbReference type="InterPro" id="IPR026634">
    <property type="entry name" value="TPST-like"/>
</dbReference>
<dbReference type="Pfam" id="PF14559">
    <property type="entry name" value="TPR_19"/>
    <property type="match status" value="1"/>
</dbReference>
<dbReference type="InterPro" id="IPR027417">
    <property type="entry name" value="P-loop_NTPase"/>
</dbReference>
<gene>
    <name evidence="1" type="ORF">WM2015_169</name>
</gene>
<evidence type="ECO:0000313" key="2">
    <source>
        <dbReference type="Proteomes" id="UP000066624"/>
    </source>
</evidence>
<accession>A0A0K0XS96</accession>
<dbReference type="PANTHER" id="PTHR12788">
    <property type="entry name" value="PROTEIN-TYROSINE SULFOTRANSFERASE 2"/>
    <property type="match status" value="1"/>
</dbReference>
<protein>
    <submittedName>
        <fullName evidence="1">Uncharacterized protein</fullName>
    </submittedName>
</protein>
<dbReference type="SUPFAM" id="SSF48452">
    <property type="entry name" value="TPR-like"/>
    <property type="match status" value="1"/>
</dbReference>
<dbReference type="Pfam" id="PF13469">
    <property type="entry name" value="Sulfotransfer_3"/>
    <property type="match status" value="1"/>
</dbReference>
<dbReference type="Gene3D" id="3.40.50.300">
    <property type="entry name" value="P-loop containing nucleotide triphosphate hydrolases"/>
    <property type="match status" value="1"/>
</dbReference>
<sequence>MNPNPSTGLLAGCEQARRLIDANDIRRAGPLCEALVARYPDQASAWAVFGELWARVGELDRAAESLERACELDPGDHRHLAQRARYEALRGAHGSAMALAESALEGAGDDYWLLDTLGNVFSLVGEQARALELFERAHALAPEQPTGIYNLATSLRFHGRIDEAEALFERLIELRPDDHEAVHSRSVLRRQSESSNHIDELRARLSRCPPWPAACHYAYALGKEYEDLGRHEDAFAAFAEGAGLMHRHRASGIAEELAGLVAAMRALEQQPVTKAPGHPSEEPVFIIGLPRTGSTLIERMLGRHSQVFAAGELSHFPRLARSALGARDTAAAYAHLSASAWSIDFEALGRDYLSATRPRTGRTPRFIDKLPRNDLWAGLIHRALPKARFILTRRDPMDAGYALFRTLFHGGYAWTYELSEIGRYLKAQQALMQAIKTSLPDDRWIEMPYEALVERPEARLRELIEFLGLDWEEACLDFHRAPEAAVTASAHQVRQPVYTSSVGKWRRVEARLQPLAEALA</sequence>
<dbReference type="PANTHER" id="PTHR12788:SF10">
    <property type="entry name" value="PROTEIN-TYROSINE SULFOTRANSFERASE"/>
    <property type="match status" value="1"/>
</dbReference>
<dbReference type="RefSeq" id="WP_049724263.1">
    <property type="nucleotide sequence ID" value="NZ_CP012154.1"/>
</dbReference>
<dbReference type="OrthoDB" id="9815894at2"/>
<dbReference type="KEGG" id="wma:WM2015_169"/>
<dbReference type="EMBL" id="CP012154">
    <property type="protein sequence ID" value="AKS40558.1"/>
    <property type="molecule type" value="Genomic_DNA"/>
</dbReference>
<name>A0A0K0XS96_9GAMM</name>
<dbReference type="Proteomes" id="UP000066624">
    <property type="component" value="Chromosome"/>
</dbReference>
<dbReference type="STRING" id="1579979.WM2015_169"/>
<dbReference type="InterPro" id="IPR011990">
    <property type="entry name" value="TPR-like_helical_dom_sf"/>
</dbReference>
<dbReference type="PROSITE" id="PS50005">
    <property type="entry name" value="TPR"/>
    <property type="match status" value="3"/>
</dbReference>
<dbReference type="PATRIC" id="fig|1579979.3.peg.174"/>
<dbReference type="SUPFAM" id="SSF52540">
    <property type="entry name" value="P-loop containing nucleoside triphosphate hydrolases"/>
    <property type="match status" value="1"/>
</dbReference>
<proteinExistence type="predicted"/>